<evidence type="ECO:0000256" key="1">
    <source>
        <dbReference type="ARBA" id="ARBA00004141"/>
    </source>
</evidence>
<protein>
    <submittedName>
        <fullName evidence="8">O-acetylserine/cysteine efflux transporter</fullName>
    </submittedName>
</protein>
<keyword evidence="2 5" id="KW-0812">Transmembrane</keyword>
<evidence type="ECO:0000313" key="9">
    <source>
        <dbReference type="Proteomes" id="UP000252631"/>
    </source>
</evidence>
<dbReference type="EMBL" id="QRDT01000010">
    <property type="protein sequence ID" value="RED34535.1"/>
    <property type="molecule type" value="Genomic_DNA"/>
</dbReference>
<proteinExistence type="predicted"/>
<dbReference type="InterPro" id="IPR000620">
    <property type="entry name" value="EamA_dom"/>
</dbReference>
<evidence type="ECO:0000256" key="2">
    <source>
        <dbReference type="ARBA" id="ARBA00022692"/>
    </source>
</evidence>
<evidence type="ECO:0000313" key="10">
    <source>
        <dbReference type="Proteomes" id="UP000256343"/>
    </source>
</evidence>
<dbReference type="PANTHER" id="PTHR32322">
    <property type="entry name" value="INNER MEMBRANE TRANSPORTER"/>
    <property type="match status" value="1"/>
</dbReference>
<dbReference type="PANTHER" id="PTHR32322:SF9">
    <property type="entry name" value="AMINO-ACID METABOLITE EFFLUX PUMP-RELATED"/>
    <property type="match status" value="1"/>
</dbReference>
<feature type="domain" description="EamA" evidence="6">
    <location>
        <begin position="155"/>
        <end position="289"/>
    </location>
</feature>
<dbReference type="Proteomes" id="UP000256343">
    <property type="component" value="Unassembled WGS sequence"/>
</dbReference>
<reference evidence="7 10" key="2">
    <citation type="submission" date="2018-07" db="EMBL/GenBank/DDBJ databases">
        <title>Genomic Encyclopedia of Archaeal and Bacterial Type Strains, Phase II (KMG-II): from individual species to whole genera.</title>
        <authorList>
            <person name="Goeker M."/>
        </authorList>
    </citation>
    <scope>NUCLEOTIDE SEQUENCE [LARGE SCALE GENOMIC DNA]</scope>
    <source>
        <strain evidence="7 10">JA575</strain>
    </source>
</reference>
<dbReference type="AlphaFoldDB" id="A0A336JU84"/>
<dbReference type="InterPro" id="IPR037185">
    <property type="entry name" value="EmrE-like"/>
</dbReference>
<feature type="transmembrane region" description="Helical" evidence="5">
    <location>
        <begin position="150"/>
        <end position="169"/>
    </location>
</feature>
<name>A0A336JU84_9BRAD</name>
<gene>
    <name evidence="7" type="ORF">BJ125_110175</name>
    <name evidence="8" type="ORF">SAMN05892882_110175</name>
</gene>
<feature type="transmembrane region" description="Helical" evidence="5">
    <location>
        <begin position="18"/>
        <end position="38"/>
    </location>
</feature>
<dbReference type="GO" id="GO:0016020">
    <property type="term" value="C:membrane"/>
    <property type="evidence" value="ECO:0007669"/>
    <property type="project" value="UniProtKB-SubCell"/>
</dbReference>
<sequence>MVPDETGTETTMKPADTALAVLVAVIWGLGFVFTRYALSEMSPTVLNLLRFAITALPCLVLPRPKLAWTVWVGISLLLVWQYLTQSWGISQGVPAGLTAVIVQSQALFTIAFAAVLLGERPTRAQLAGIGVAACGLLMICFTVGYDFTLVAFAVTMTAPIAFAFTNLLLRRARDVPMLDLFAWISLASLPPLALAGLVADGGPAIVESLTHLSPGVMSAMLALSVGSTTIGYWIWGRLLHAYSAAQVVPFALLVPFIGAGASSLVFGETFGPLRLAGMLIVVAGLAIMLLFGRARPPLPEVG</sequence>
<evidence type="ECO:0000256" key="4">
    <source>
        <dbReference type="ARBA" id="ARBA00023136"/>
    </source>
</evidence>
<keyword evidence="10" id="KW-1185">Reference proteome</keyword>
<evidence type="ECO:0000256" key="3">
    <source>
        <dbReference type="ARBA" id="ARBA00022989"/>
    </source>
</evidence>
<dbReference type="Pfam" id="PF00892">
    <property type="entry name" value="EamA"/>
    <property type="match status" value="2"/>
</dbReference>
<dbReference type="EMBL" id="UFQQ01000010">
    <property type="protein sequence ID" value="SSW91204.1"/>
    <property type="molecule type" value="Genomic_DNA"/>
</dbReference>
<feature type="transmembrane region" description="Helical" evidence="5">
    <location>
        <begin position="247"/>
        <end position="267"/>
    </location>
</feature>
<reference evidence="8 9" key="1">
    <citation type="submission" date="2017-08" db="EMBL/GenBank/DDBJ databases">
        <authorList>
            <person name="de Groot N.N."/>
        </authorList>
    </citation>
    <scope>NUCLEOTIDE SEQUENCE [LARGE SCALE GENOMIC DNA]</scope>
    <source>
        <strain evidence="8 9">JA575</strain>
    </source>
</reference>
<feature type="transmembrane region" description="Helical" evidence="5">
    <location>
        <begin position="66"/>
        <end position="83"/>
    </location>
</feature>
<feature type="transmembrane region" description="Helical" evidence="5">
    <location>
        <begin position="95"/>
        <end position="117"/>
    </location>
</feature>
<evidence type="ECO:0000313" key="7">
    <source>
        <dbReference type="EMBL" id="RED34535.1"/>
    </source>
</evidence>
<feature type="transmembrane region" description="Helical" evidence="5">
    <location>
        <begin position="273"/>
        <end position="292"/>
    </location>
</feature>
<feature type="domain" description="EamA" evidence="6">
    <location>
        <begin position="19"/>
        <end position="139"/>
    </location>
</feature>
<feature type="transmembrane region" description="Helical" evidence="5">
    <location>
        <begin position="124"/>
        <end position="144"/>
    </location>
</feature>
<dbReference type="SUPFAM" id="SSF103481">
    <property type="entry name" value="Multidrug resistance efflux transporter EmrE"/>
    <property type="match status" value="2"/>
</dbReference>
<comment type="subcellular location">
    <subcellularLocation>
        <location evidence="1">Membrane</location>
        <topology evidence="1">Multi-pass membrane protein</topology>
    </subcellularLocation>
</comment>
<evidence type="ECO:0000259" key="6">
    <source>
        <dbReference type="Pfam" id="PF00892"/>
    </source>
</evidence>
<organism evidence="8 9">
    <name type="scientific">Rhodopseudomonas pentothenatexigens</name>
    <dbReference type="NCBI Taxonomy" id="999699"/>
    <lineage>
        <taxon>Bacteria</taxon>
        <taxon>Pseudomonadati</taxon>
        <taxon>Pseudomonadota</taxon>
        <taxon>Alphaproteobacteria</taxon>
        <taxon>Hyphomicrobiales</taxon>
        <taxon>Nitrobacteraceae</taxon>
        <taxon>Rhodopseudomonas</taxon>
    </lineage>
</organism>
<keyword evidence="3 5" id="KW-1133">Transmembrane helix</keyword>
<feature type="transmembrane region" description="Helical" evidence="5">
    <location>
        <begin position="211"/>
        <end position="235"/>
    </location>
</feature>
<keyword evidence="4 5" id="KW-0472">Membrane</keyword>
<accession>A0A336JU84</accession>
<evidence type="ECO:0000313" key="8">
    <source>
        <dbReference type="EMBL" id="SSW91204.1"/>
    </source>
</evidence>
<evidence type="ECO:0000256" key="5">
    <source>
        <dbReference type="SAM" id="Phobius"/>
    </source>
</evidence>
<feature type="transmembrane region" description="Helical" evidence="5">
    <location>
        <begin position="181"/>
        <end position="199"/>
    </location>
</feature>
<dbReference type="InterPro" id="IPR050638">
    <property type="entry name" value="AA-Vitamin_Transporters"/>
</dbReference>
<dbReference type="Proteomes" id="UP000252631">
    <property type="component" value="Unassembled WGS sequence"/>
</dbReference>